<comment type="catalytic activity">
    <reaction evidence="1">
        <text>ATP + protein L-histidine = ADP + protein N-phospho-L-histidine.</text>
        <dbReference type="EC" id="2.7.13.3"/>
    </reaction>
</comment>
<evidence type="ECO:0000256" key="11">
    <source>
        <dbReference type="ARBA" id="ARBA00035100"/>
    </source>
</evidence>
<dbReference type="Gene3D" id="2.30.30.40">
    <property type="entry name" value="SH3 Domains"/>
    <property type="match status" value="1"/>
</dbReference>
<keyword evidence="8" id="KW-0418">Kinase</keyword>
<dbReference type="SUPFAM" id="SSF55874">
    <property type="entry name" value="ATPase domain of HSP90 chaperone/DNA topoisomerase II/histidine kinase"/>
    <property type="match status" value="1"/>
</dbReference>
<evidence type="ECO:0000256" key="6">
    <source>
        <dbReference type="ARBA" id="ARBA00022679"/>
    </source>
</evidence>
<dbReference type="SMART" id="SM00387">
    <property type="entry name" value="HATPase_c"/>
    <property type="match status" value="1"/>
</dbReference>
<dbReference type="Pfam" id="PF01627">
    <property type="entry name" value="Hpt"/>
    <property type="match status" value="1"/>
</dbReference>
<dbReference type="InterPro" id="IPR036641">
    <property type="entry name" value="HPT_dom_sf"/>
</dbReference>
<dbReference type="PRINTS" id="PR00344">
    <property type="entry name" value="BCTRLSENSOR"/>
</dbReference>
<dbReference type="InterPro" id="IPR003594">
    <property type="entry name" value="HATPase_dom"/>
</dbReference>
<dbReference type="InterPro" id="IPR002545">
    <property type="entry name" value="CheW-lke_dom"/>
</dbReference>
<dbReference type="InterPro" id="IPR037006">
    <property type="entry name" value="CheA-like_homodim_sf"/>
</dbReference>
<evidence type="ECO:0000256" key="8">
    <source>
        <dbReference type="ARBA" id="ARBA00022777"/>
    </source>
</evidence>
<keyword evidence="17" id="KW-1185">Reference proteome</keyword>
<feature type="domain" description="CheW-like" evidence="14">
    <location>
        <begin position="534"/>
        <end position="668"/>
    </location>
</feature>
<sequence>MDSNQLRFVEDTLDLLNDLDEGLLQLEANPHATAPLEQVFRTMHTIKGAANMFGFDNIGNLAHQLESLFDLVRSNKLQVTDSLISITLQAFDNVRNLLQAKEFERIVKDSLLQEHIDTSISYYKEAIASSNIDETVSTIDKDELVTYFISVTPSIDITKDGNHPLVFIMLDLEGLGTSRTKVFAQGETIKQWHLFIATTTSLAELQSYFLFVEGECNVEYQRIATGNLIEDHEFQQCIEKFNDGQFQWEKLLEEATQAQERLKVIQTEELVEKGGPTTPVRKAQSDAIIKVDKRKIDDLLNWISELLVLQAQLSTISNDSNNATLRQVAENLEMITGRLRDTSLEIGLVPIETLVTKFKRFVRDLSKSLNKKVNFLSEGSDTEMDKDVIEMMSEPMIHLIRNAIDHGISSPEVRKAEGKSEFGTVKLKAFNSSAYVNIIISDDGKGIDKEAVLRKAIKEGVVSEDITLSEEEVFNLIFHPGLSTADKVSDISGRGVGMDVVRQKINELRGSITIKSEKGKGTAFHIKLPLSRSIIEGLLVKVADTRYVVPLNVIERIDRISYESLYAGERVNTSVLVNDELLPVLSLRKQFHNDVVDVPKTADVISISIDGKRKGIAVDKIEGKMQTVLKPLGDVYQQQDFIAGSTILGNGSLALVLDPSRLLKLEHNKN</sequence>
<dbReference type="RefSeq" id="WP_254154479.1">
    <property type="nucleotide sequence ID" value="NZ_JAHESD010000033.1"/>
</dbReference>
<dbReference type="PROSITE" id="PS50851">
    <property type="entry name" value="CHEW"/>
    <property type="match status" value="1"/>
</dbReference>
<accession>A0ABS5VUF4</accession>
<dbReference type="InterPro" id="IPR051315">
    <property type="entry name" value="Bact_Chemotaxis_CheA"/>
</dbReference>
<evidence type="ECO:0000256" key="3">
    <source>
        <dbReference type="ARBA" id="ARBA00021495"/>
    </source>
</evidence>
<organism evidence="16 17">
    <name type="scientific">Chryseosolibacter indicus</name>
    <dbReference type="NCBI Taxonomy" id="2782351"/>
    <lineage>
        <taxon>Bacteria</taxon>
        <taxon>Pseudomonadati</taxon>
        <taxon>Bacteroidota</taxon>
        <taxon>Cytophagia</taxon>
        <taxon>Cytophagales</taxon>
        <taxon>Chryseotaleaceae</taxon>
        <taxon>Chryseosolibacter</taxon>
    </lineage>
</organism>
<dbReference type="SUPFAM" id="SSF47384">
    <property type="entry name" value="Homodimeric domain of signal transducing histidine kinase"/>
    <property type="match status" value="1"/>
</dbReference>
<dbReference type="InterPro" id="IPR036061">
    <property type="entry name" value="CheW-like_dom_sf"/>
</dbReference>
<dbReference type="InterPro" id="IPR005467">
    <property type="entry name" value="His_kinase_dom"/>
</dbReference>
<keyword evidence="9" id="KW-0067">ATP-binding</keyword>
<reference evidence="16 17" key="1">
    <citation type="submission" date="2021-05" db="EMBL/GenBank/DDBJ databases">
        <title>A Polyphasic approach of four new species of the genus Ohtaekwangia: Ohtaekwangia histidinii sp. nov., Ohtaekwangia cretensis sp. nov., Ohtaekwangia indiensis sp. nov., Ohtaekwangia reichenbachii sp. nov. from diverse environment.</title>
        <authorList>
            <person name="Octaviana S."/>
        </authorList>
    </citation>
    <scope>NUCLEOTIDE SEQUENCE [LARGE SCALE GENOMIC DNA]</scope>
    <source>
        <strain evidence="16 17">PWU20</strain>
    </source>
</reference>
<dbReference type="SMART" id="SM01231">
    <property type="entry name" value="H-kinase_dim"/>
    <property type="match status" value="1"/>
</dbReference>
<dbReference type="Pfam" id="PF01584">
    <property type="entry name" value="CheW"/>
    <property type="match status" value="1"/>
</dbReference>
<dbReference type="PROSITE" id="PS50109">
    <property type="entry name" value="HIS_KIN"/>
    <property type="match status" value="1"/>
</dbReference>
<keyword evidence="7" id="KW-0547">Nucleotide-binding</keyword>
<protein>
    <recommendedName>
        <fullName evidence="3">Chemotaxis protein CheA</fullName>
        <ecNumber evidence="2">2.7.13.3</ecNumber>
    </recommendedName>
</protein>
<evidence type="ECO:0000256" key="10">
    <source>
        <dbReference type="ARBA" id="ARBA00023012"/>
    </source>
</evidence>
<evidence type="ECO:0000256" key="9">
    <source>
        <dbReference type="ARBA" id="ARBA00022840"/>
    </source>
</evidence>
<evidence type="ECO:0000259" key="13">
    <source>
        <dbReference type="PROSITE" id="PS50109"/>
    </source>
</evidence>
<dbReference type="EMBL" id="JAHESD010000033">
    <property type="protein sequence ID" value="MBT1704519.1"/>
    <property type="molecule type" value="Genomic_DNA"/>
</dbReference>
<dbReference type="Proteomes" id="UP000772618">
    <property type="component" value="Unassembled WGS sequence"/>
</dbReference>
<evidence type="ECO:0000256" key="1">
    <source>
        <dbReference type="ARBA" id="ARBA00000085"/>
    </source>
</evidence>
<dbReference type="InterPro" id="IPR036890">
    <property type="entry name" value="HATPase_C_sf"/>
</dbReference>
<dbReference type="EC" id="2.7.13.3" evidence="2"/>
<dbReference type="PROSITE" id="PS50894">
    <property type="entry name" value="HPT"/>
    <property type="match status" value="1"/>
</dbReference>
<dbReference type="Pfam" id="PF02895">
    <property type="entry name" value="H-kinase_dim"/>
    <property type="match status" value="1"/>
</dbReference>
<evidence type="ECO:0000313" key="16">
    <source>
        <dbReference type="EMBL" id="MBT1704519.1"/>
    </source>
</evidence>
<keyword evidence="5 12" id="KW-0597">Phosphoprotein</keyword>
<evidence type="ECO:0000256" key="4">
    <source>
        <dbReference type="ARBA" id="ARBA00022500"/>
    </source>
</evidence>
<evidence type="ECO:0000256" key="5">
    <source>
        <dbReference type="ARBA" id="ARBA00022553"/>
    </source>
</evidence>
<feature type="modified residue" description="Phosphohistidine" evidence="12">
    <location>
        <position position="44"/>
    </location>
</feature>
<evidence type="ECO:0000259" key="15">
    <source>
        <dbReference type="PROSITE" id="PS50894"/>
    </source>
</evidence>
<dbReference type="CDD" id="cd00088">
    <property type="entry name" value="HPT"/>
    <property type="match status" value="1"/>
</dbReference>
<evidence type="ECO:0000256" key="12">
    <source>
        <dbReference type="PROSITE-ProRule" id="PRU00110"/>
    </source>
</evidence>
<evidence type="ECO:0000313" key="17">
    <source>
        <dbReference type="Proteomes" id="UP000772618"/>
    </source>
</evidence>
<dbReference type="CDD" id="cd16916">
    <property type="entry name" value="HATPase_CheA-like"/>
    <property type="match status" value="1"/>
</dbReference>
<dbReference type="Pfam" id="PF02518">
    <property type="entry name" value="HATPase_c"/>
    <property type="match status" value="1"/>
</dbReference>
<feature type="domain" description="Histidine kinase" evidence="13">
    <location>
        <begin position="329"/>
        <end position="532"/>
    </location>
</feature>
<proteinExistence type="predicted"/>
<gene>
    <name evidence="16" type="ORF">KK060_14590</name>
</gene>
<dbReference type="PANTHER" id="PTHR43395:SF10">
    <property type="entry name" value="CHEMOTAXIS PROTEIN CHEA"/>
    <property type="match status" value="1"/>
</dbReference>
<dbReference type="SMART" id="SM00260">
    <property type="entry name" value="CheW"/>
    <property type="match status" value="1"/>
</dbReference>
<keyword evidence="6" id="KW-0808">Transferase</keyword>
<dbReference type="InterPro" id="IPR036097">
    <property type="entry name" value="HisK_dim/P_sf"/>
</dbReference>
<comment type="caution">
    <text evidence="16">The sequence shown here is derived from an EMBL/GenBank/DDBJ whole genome shotgun (WGS) entry which is preliminary data.</text>
</comment>
<dbReference type="SUPFAM" id="SSF47226">
    <property type="entry name" value="Histidine-containing phosphotransfer domain, HPT domain"/>
    <property type="match status" value="1"/>
</dbReference>
<dbReference type="SMART" id="SM00073">
    <property type="entry name" value="HPT"/>
    <property type="match status" value="1"/>
</dbReference>
<dbReference type="Gene3D" id="1.10.287.560">
    <property type="entry name" value="Histidine kinase CheA-like, homodimeric domain"/>
    <property type="match status" value="1"/>
</dbReference>
<dbReference type="Gene3D" id="3.30.565.10">
    <property type="entry name" value="Histidine kinase-like ATPase, C-terminal domain"/>
    <property type="match status" value="1"/>
</dbReference>
<dbReference type="InterPro" id="IPR008207">
    <property type="entry name" value="Sig_transdc_His_kin_Hpt_dom"/>
</dbReference>
<dbReference type="SUPFAM" id="SSF50341">
    <property type="entry name" value="CheW-like"/>
    <property type="match status" value="1"/>
</dbReference>
<dbReference type="PANTHER" id="PTHR43395">
    <property type="entry name" value="SENSOR HISTIDINE KINASE CHEA"/>
    <property type="match status" value="1"/>
</dbReference>
<dbReference type="Gene3D" id="1.20.120.160">
    <property type="entry name" value="HPT domain"/>
    <property type="match status" value="1"/>
</dbReference>
<evidence type="ECO:0000259" key="14">
    <source>
        <dbReference type="PROSITE" id="PS50851"/>
    </source>
</evidence>
<keyword evidence="4" id="KW-0145">Chemotaxis</keyword>
<evidence type="ECO:0000256" key="7">
    <source>
        <dbReference type="ARBA" id="ARBA00022741"/>
    </source>
</evidence>
<name>A0ABS5VUF4_9BACT</name>
<dbReference type="InterPro" id="IPR004105">
    <property type="entry name" value="CheA-like_dim"/>
</dbReference>
<comment type="function">
    <text evidence="11">Involved in the transmission of sensory signals from the chemoreceptors to the flagellar motors. CheA is autophosphorylated; it can transfer its phosphate group to either CheB or CheY.</text>
</comment>
<feature type="domain" description="HPt" evidence="15">
    <location>
        <begin position="1"/>
        <end position="101"/>
    </location>
</feature>
<dbReference type="InterPro" id="IPR004358">
    <property type="entry name" value="Sig_transdc_His_kin-like_C"/>
</dbReference>
<evidence type="ECO:0000256" key="2">
    <source>
        <dbReference type="ARBA" id="ARBA00012438"/>
    </source>
</evidence>
<keyword evidence="10" id="KW-0902">Two-component regulatory system</keyword>